<comment type="caution">
    <text evidence="2">The sequence shown here is derived from an EMBL/GenBank/DDBJ whole genome shotgun (WGS) entry which is preliminary data.</text>
</comment>
<gene>
    <name evidence="2" type="ORF">LX66_3827</name>
</gene>
<feature type="transmembrane region" description="Helical" evidence="1">
    <location>
        <begin position="12"/>
        <end position="30"/>
    </location>
</feature>
<protein>
    <submittedName>
        <fullName evidence="2">TspO/MBR family protein</fullName>
    </submittedName>
</protein>
<feature type="transmembrane region" description="Helical" evidence="1">
    <location>
        <begin position="213"/>
        <end position="229"/>
    </location>
</feature>
<dbReference type="Proteomes" id="UP000316778">
    <property type="component" value="Unassembled WGS sequence"/>
</dbReference>
<feature type="transmembrane region" description="Helical" evidence="1">
    <location>
        <begin position="160"/>
        <end position="180"/>
    </location>
</feature>
<sequence length="266" mass="30516">MTADQTLQYKNQSIFHVIGLILVIAVNGMAELLPINEQRTGEVSDKYPNLLVPAGFTFSIWGVIYLALLGFTVYQLWLAFRGDHAQELTAFMTRIRHWWLVSCLANACWLFAWHYEMLPLSLLLMLVLLVSLVYIHRNFSIWDNGAPWKEKLYIHFPFSLYLGWISFAAIANITALMVYWGWHGQGISQVAWAVLMISLSTGLSAYMVLQHQNITFAMVTVWALYGIILKRRHANVIAEHLVIQTCIIAIGLIAIAISWKWYRQRG</sequence>
<evidence type="ECO:0000313" key="2">
    <source>
        <dbReference type="EMBL" id="TWI86568.1"/>
    </source>
</evidence>
<feature type="transmembrane region" description="Helical" evidence="1">
    <location>
        <begin position="241"/>
        <end position="262"/>
    </location>
</feature>
<proteinExistence type="predicted"/>
<keyword evidence="1" id="KW-1133">Transmembrane helix</keyword>
<accession>A0A562SZV3</accession>
<keyword evidence="1" id="KW-0812">Transmembrane</keyword>
<evidence type="ECO:0000256" key="1">
    <source>
        <dbReference type="SAM" id="Phobius"/>
    </source>
</evidence>
<feature type="transmembrane region" description="Helical" evidence="1">
    <location>
        <begin position="121"/>
        <end position="139"/>
    </location>
</feature>
<dbReference type="PANTHER" id="PTHR33802">
    <property type="entry name" value="SI:CH211-161H7.5-RELATED"/>
    <property type="match status" value="1"/>
</dbReference>
<reference evidence="2 3" key="1">
    <citation type="journal article" date="2013" name="Stand. Genomic Sci.">
        <title>Genomic Encyclopedia of Type Strains, Phase I: The one thousand microbial genomes (KMG-I) project.</title>
        <authorList>
            <person name="Kyrpides N.C."/>
            <person name="Woyke T."/>
            <person name="Eisen J.A."/>
            <person name="Garrity G."/>
            <person name="Lilburn T.G."/>
            <person name="Beck B.J."/>
            <person name="Whitman W.B."/>
            <person name="Hugenholtz P."/>
            <person name="Klenk H.P."/>
        </authorList>
    </citation>
    <scope>NUCLEOTIDE SEQUENCE [LARGE SCALE GENOMIC DNA]</scope>
    <source>
        <strain evidence="2 3">DSM 13484</strain>
    </source>
</reference>
<dbReference type="EMBL" id="VLLG01000004">
    <property type="protein sequence ID" value="TWI86568.1"/>
    <property type="molecule type" value="Genomic_DNA"/>
</dbReference>
<feature type="transmembrane region" description="Helical" evidence="1">
    <location>
        <begin position="50"/>
        <end position="77"/>
    </location>
</feature>
<keyword evidence="3" id="KW-1185">Reference proteome</keyword>
<evidence type="ECO:0000313" key="3">
    <source>
        <dbReference type="Proteomes" id="UP000316778"/>
    </source>
</evidence>
<dbReference type="AlphaFoldDB" id="A0A562SZV3"/>
<name>A0A562SZV3_CHIJA</name>
<organism evidence="2 3">
    <name type="scientific">Chitinophaga japonensis</name>
    <name type="common">Flexibacter japonensis</name>
    <dbReference type="NCBI Taxonomy" id="104662"/>
    <lineage>
        <taxon>Bacteria</taxon>
        <taxon>Pseudomonadati</taxon>
        <taxon>Bacteroidota</taxon>
        <taxon>Chitinophagia</taxon>
        <taxon>Chitinophagales</taxon>
        <taxon>Chitinophagaceae</taxon>
        <taxon>Chitinophaga</taxon>
    </lineage>
</organism>
<keyword evidence="1" id="KW-0472">Membrane</keyword>
<dbReference type="Gene3D" id="1.20.1260.100">
    <property type="entry name" value="TspO/MBR protein"/>
    <property type="match status" value="1"/>
</dbReference>
<dbReference type="RefSeq" id="WP_145716483.1">
    <property type="nucleotide sequence ID" value="NZ_BAAAFY010000005.1"/>
</dbReference>
<dbReference type="OrthoDB" id="5189031at2"/>
<feature type="transmembrane region" description="Helical" evidence="1">
    <location>
        <begin position="98"/>
        <end position="115"/>
    </location>
</feature>
<dbReference type="InterPro" id="IPR038330">
    <property type="entry name" value="TspO/MBR-related_sf"/>
</dbReference>
<dbReference type="PANTHER" id="PTHR33802:SF1">
    <property type="entry name" value="XK-RELATED PROTEIN"/>
    <property type="match status" value="1"/>
</dbReference>